<organism evidence="1">
    <name type="scientific">Schistocephalus solidus</name>
    <name type="common">Tapeworm</name>
    <dbReference type="NCBI Taxonomy" id="70667"/>
    <lineage>
        <taxon>Eukaryota</taxon>
        <taxon>Metazoa</taxon>
        <taxon>Spiralia</taxon>
        <taxon>Lophotrochozoa</taxon>
        <taxon>Platyhelminthes</taxon>
        <taxon>Cestoda</taxon>
        <taxon>Eucestoda</taxon>
        <taxon>Diphyllobothriidea</taxon>
        <taxon>Diphyllobothriidae</taxon>
        <taxon>Schistocephalus</taxon>
    </lineage>
</organism>
<name>A0A0X3PBF7_SCHSO</name>
<evidence type="ECO:0000313" key="1">
    <source>
        <dbReference type="EMBL" id="JAP49264.1"/>
    </source>
</evidence>
<feature type="non-terminal residue" evidence="1">
    <location>
        <position position="1"/>
    </location>
</feature>
<gene>
    <name evidence="1" type="ORF">TR165220</name>
</gene>
<dbReference type="EMBL" id="GEEE01013961">
    <property type="protein sequence ID" value="JAP49264.1"/>
    <property type="molecule type" value="Transcribed_RNA"/>
</dbReference>
<sequence>IGIISSETEERIKRKHNFILRNIPSYISAFDGARLFLESSGLGFRVAYAKRLHSLSRNAPILVTLFSLIEVDFILSRKEISREFCRKWHSSVSPDLTPMQRKLKNFKLSTSNREMT</sequence>
<proteinExistence type="predicted"/>
<protein>
    <submittedName>
        <fullName evidence="1">Uncharacterized protein</fullName>
    </submittedName>
</protein>
<dbReference type="AlphaFoldDB" id="A0A0X3PBF7"/>
<reference evidence="1" key="1">
    <citation type="submission" date="2016-01" db="EMBL/GenBank/DDBJ databases">
        <title>Reference transcriptome for the parasite Schistocephalus solidus: insights into the molecular evolution of parasitism.</title>
        <authorList>
            <person name="Hebert F.O."/>
            <person name="Grambauer S."/>
            <person name="Barber I."/>
            <person name="Landry C.R."/>
            <person name="Aubin-Horth N."/>
        </authorList>
    </citation>
    <scope>NUCLEOTIDE SEQUENCE</scope>
</reference>
<accession>A0A0X3PBF7</accession>
<feature type="non-terminal residue" evidence="1">
    <location>
        <position position="116"/>
    </location>
</feature>